<reference evidence="2 3" key="1">
    <citation type="journal article" date="2010" name="Int. J. Syst. Evol. Microbiol.">
        <title>Vagococcus penaei sp. nov., isolated from spoilage microbiota of cooked shrimp (Penaeus vannamei).</title>
        <authorList>
            <person name="Jaffres E."/>
            <person name="Prevost H."/>
            <person name="Rossero A."/>
            <person name="Joffraud J.J."/>
            <person name="Dousset X."/>
        </authorList>
    </citation>
    <scope>NUCLEOTIDE SEQUENCE [LARGE SCALE GENOMIC DNA]</scope>
    <source>
        <strain evidence="2 3">CD276</strain>
    </source>
</reference>
<dbReference type="PANTHER" id="PTHR35936:SF34">
    <property type="entry name" value="ABC TRANSPORTER EXTRACELLULAR-BINDING PROTEIN YCKB-RELATED"/>
    <property type="match status" value="1"/>
</dbReference>
<dbReference type="PANTHER" id="PTHR35936">
    <property type="entry name" value="MEMBRANE-BOUND LYTIC MUREIN TRANSGLYCOSYLASE F"/>
    <property type="match status" value="1"/>
</dbReference>
<keyword evidence="1" id="KW-0732">Signal</keyword>
<evidence type="ECO:0000313" key="2">
    <source>
        <dbReference type="EMBL" id="AQP52819.1"/>
    </source>
</evidence>
<dbReference type="GO" id="GO:0015276">
    <property type="term" value="F:ligand-gated monoatomic ion channel activity"/>
    <property type="evidence" value="ECO:0007669"/>
    <property type="project" value="InterPro"/>
</dbReference>
<dbReference type="Proteomes" id="UP000188246">
    <property type="component" value="Chromosome"/>
</dbReference>
<dbReference type="PROSITE" id="PS51257">
    <property type="entry name" value="PROKAR_LIPOPROTEIN"/>
    <property type="match status" value="1"/>
</dbReference>
<dbReference type="Pfam" id="PF00497">
    <property type="entry name" value="SBP_bac_3"/>
    <property type="match status" value="1"/>
</dbReference>
<protein>
    <submittedName>
        <fullName evidence="2">Amino acid ABC transporter substrate-binding protein</fullName>
    </submittedName>
</protein>
<dbReference type="KEGG" id="vpi:BW732_00350"/>
<dbReference type="STRING" id="633807.BW732_00350"/>
<dbReference type="SMART" id="SM00062">
    <property type="entry name" value="PBPb"/>
    <property type="match status" value="1"/>
</dbReference>
<dbReference type="Gene3D" id="3.40.190.10">
    <property type="entry name" value="Periplasmic binding protein-like II"/>
    <property type="match status" value="2"/>
</dbReference>
<evidence type="ECO:0000313" key="3">
    <source>
        <dbReference type="Proteomes" id="UP000188246"/>
    </source>
</evidence>
<evidence type="ECO:0000256" key="1">
    <source>
        <dbReference type="ARBA" id="ARBA00022729"/>
    </source>
</evidence>
<accession>A0A1Q2D386</accession>
<sequence length="272" mass="30194">MTKKRWAVAILLVSMLFVSACGSKQQGASWDEIKKKGELVIGVDDTFVPMGFKDDSGKLVGFDIDLASDVTKQMGVKAKFQPIDWSMKESELKNGTIDVIWNGYTVTDARKKSVDFSDYYLTNEQVLVVNPDNGINTFADMKGKTLGAQEGSSGEELLENNPEMLKDYIKDNEAVLFPTFTEGFLDLKAGRIDGLLIDKVFADYYIAKQADMKGLVIIPSEFENENFAIGVRKGDSELLKVINDGLAKSTETGTAQKISQKWFGDNRIIINR</sequence>
<name>A0A1Q2D386_9ENTE</name>
<dbReference type="SUPFAM" id="SSF53850">
    <property type="entry name" value="Periplasmic binding protein-like II"/>
    <property type="match status" value="1"/>
</dbReference>
<proteinExistence type="predicted"/>
<dbReference type="InterPro" id="IPR001638">
    <property type="entry name" value="Solute-binding_3/MltF_N"/>
</dbReference>
<dbReference type="OrthoDB" id="9775197at2"/>
<dbReference type="SMART" id="SM00079">
    <property type="entry name" value="PBPe"/>
    <property type="match status" value="1"/>
</dbReference>
<keyword evidence="3" id="KW-1185">Reference proteome</keyword>
<dbReference type="EMBL" id="CP019609">
    <property type="protein sequence ID" value="AQP52819.1"/>
    <property type="molecule type" value="Genomic_DNA"/>
</dbReference>
<organism evidence="2 3">
    <name type="scientific">Vagococcus penaei</name>
    <dbReference type="NCBI Taxonomy" id="633807"/>
    <lineage>
        <taxon>Bacteria</taxon>
        <taxon>Bacillati</taxon>
        <taxon>Bacillota</taxon>
        <taxon>Bacilli</taxon>
        <taxon>Lactobacillales</taxon>
        <taxon>Enterococcaceae</taxon>
        <taxon>Vagococcus</taxon>
    </lineage>
</organism>
<dbReference type="InterPro" id="IPR001320">
    <property type="entry name" value="Iontro_rcpt_C"/>
</dbReference>
<dbReference type="GO" id="GO:0016020">
    <property type="term" value="C:membrane"/>
    <property type="evidence" value="ECO:0007669"/>
    <property type="project" value="InterPro"/>
</dbReference>
<gene>
    <name evidence="2" type="ORF">BW732_00350</name>
</gene>
<dbReference type="AlphaFoldDB" id="A0A1Q2D386"/>
<dbReference type="CDD" id="cd00996">
    <property type="entry name" value="PBP2_AatB_like"/>
    <property type="match status" value="1"/>
</dbReference>
<dbReference type="RefSeq" id="WP_077274924.1">
    <property type="nucleotide sequence ID" value="NZ_CP019609.1"/>
</dbReference>